<proteinExistence type="predicted"/>
<dbReference type="PANTHER" id="PTHR23422:SF11">
    <property type="entry name" value="DIPEPTIDYL PEPTIDASE 3"/>
    <property type="match status" value="1"/>
</dbReference>
<accession>A0ABD1XKR6</accession>
<keyword evidence="2" id="KW-0378">Hydrolase</keyword>
<evidence type="ECO:0008006" key="5">
    <source>
        <dbReference type="Google" id="ProtNLM"/>
    </source>
</evidence>
<sequence>MAMSNGGETGGKRPGFGVFDDWGKIRHHHVVPMDLPVSRISCQEIWNKLSESQKHFIHHFSRASWSGSRICSSQISEESPSVLRLLLLLFSSTGILDLKRSCHKAGVTPGEWDSLTAYAACFMTNTGNYLAFGDMKFVPGIPEHQLDNIVRVCPLKGDKKKKLLDLWDKTRKRIYSLSPGVRRLGMPPKGVSAYYSKNMNLLEVQLISDWMIEFDEEPRNTRVWKRSDPSQHGDLPEYEVRIASTRCLPTKTYRYKNKCVIHLVYGDHQEDLRDVVMHLKNAIPYTDTDDQREMINCFIDYLETGSIESHKRSQILWVQQEEPFIEVNIGFVETYRDPQGSRAEFEGYVAVVNQTVSKQFRPLRERAEYFLSLLPWPKEFHAEKIQCPTFSCFEIFTFVSSIIPAGVNLPNYEDVRMAYGSRNICFLDVLYSKDHSFQTTFLYEDDAQAVQKMGREESVVQVAFHELLGHGSGKLFRRNRDGGFNFPYGKVSHPLTGDPVSTWYEPGETWNSVFGDISSAFEECRAECVGLFFSAHPEAMEAVGYTGQEAEDLMYINWLMMVRAGFLATETYSEDTGFWAQAHAQARFAVLRTLLAASKLDAERYSGKDLERERDFIQIHCDRRKVVRIKMNRNKIKTVGVPAVQTLLIKLQVYRSTADVAKGREFFSVLTTPPKYLLELKRIISANRRPRPMFVQAHTRITKNKEGESRVMLEEFDATSVGIIESSLARFKEWISDC</sequence>
<reference evidence="3 4" key="1">
    <citation type="submission" date="2024-09" db="EMBL/GenBank/DDBJ databases">
        <title>Chromosome-scale assembly of Riccia fluitans.</title>
        <authorList>
            <person name="Paukszto L."/>
            <person name="Sawicki J."/>
            <person name="Karawczyk K."/>
            <person name="Piernik-Szablinska J."/>
            <person name="Szczecinska M."/>
            <person name="Mazdziarz M."/>
        </authorList>
    </citation>
    <scope>NUCLEOTIDE SEQUENCE [LARGE SCALE GENOMIC DNA]</scope>
    <source>
        <strain evidence="3">Rf_01</strain>
        <tissue evidence="3">Aerial parts of the thallus</tissue>
    </source>
</reference>
<dbReference type="InterPro" id="IPR039461">
    <property type="entry name" value="Peptidase_M49"/>
</dbReference>
<dbReference type="AlphaFoldDB" id="A0ABD1XKR6"/>
<dbReference type="PANTHER" id="PTHR23422">
    <property type="entry name" value="DIPEPTIDYL PEPTIDASE III-RELATED"/>
    <property type="match status" value="1"/>
</dbReference>
<keyword evidence="4" id="KW-1185">Reference proteome</keyword>
<dbReference type="Pfam" id="PF03571">
    <property type="entry name" value="Peptidase_M49"/>
    <property type="match status" value="1"/>
</dbReference>
<name>A0ABD1XKR6_9MARC</name>
<dbReference type="Proteomes" id="UP001605036">
    <property type="component" value="Unassembled WGS sequence"/>
</dbReference>
<dbReference type="Gene3D" id="3.30.540.30">
    <property type="match status" value="3"/>
</dbReference>
<organism evidence="3 4">
    <name type="scientific">Riccia fluitans</name>
    <dbReference type="NCBI Taxonomy" id="41844"/>
    <lineage>
        <taxon>Eukaryota</taxon>
        <taxon>Viridiplantae</taxon>
        <taxon>Streptophyta</taxon>
        <taxon>Embryophyta</taxon>
        <taxon>Marchantiophyta</taxon>
        <taxon>Marchantiopsida</taxon>
        <taxon>Marchantiidae</taxon>
        <taxon>Marchantiales</taxon>
        <taxon>Ricciaceae</taxon>
        <taxon>Riccia</taxon>
    </lineage>
</organism>
<evidence type="ECO:0000313" key="4">
    <source>
        <dbReference type="Proteomes" id="UP001605036"/>
    </source>
</evidence>
<dbReference type="GO" id="GO:0046872">
    <property type="term" value="F:metal ion binding"/>
    <property type="evidence" value="ECO:0007669"/>
    <property type="project" value="UniProtKB-KW"/>
</dbReference>
<comment type="caution">
    <text evidence="3">The sequence shown here is derived from an EMBL/GenBank/DDBJ whole genome shotgun (WGS) entry which is preliminary data.</text>
</comment>
<evidence type="ECO:0000256" key="2">
    <source>
        <dbReference type="ARBA" id="ARBA00022801"/>
    </source>
</evidence>
<dbReference type="EMBL" id="JBHFFA010000008">
    <property type="protein sequence ID" value="KAL2609542.1"/>
    <property type="molecule type" value="Genomic_DNA"/>
</dbReference>
<protein>
    <recommendedName>
        <fullName evidence="5">Dipeptidyl aminopeptidase III</fullName>
    </recommendedName>
</protein>
<evidence type="ECO:0000256" key="1">
    <source>
        <dbReference type="ARBA" id="ARBA00022723"/>
    </source>
</evidence>
<gene>
    <name evidence="3" type="ORF">R1flu_028115</name>
</gene>
<evidence type="ECO:0000313" key="3">
    <source>
        <dbReference type="EMBL" id="KAL2609542.1"/>
    </source>
</evidence>
<dbReference type="GO" id="GO:0016787">
    <property type="term" value="F:hydrolase activity"/>
    <property type="evidence" value="ECO:0007669"/>
    <property type="project" value="UniProtKB-KW"/>
</dbReference>
<keyword evidence="1" id="KW-0479">Metal-binding</keyword>